<dbReference type="InterPro" id="IPR012301">
    <property type="entry name" value="Malic_N_dom"/>
</dbReference>
<feature type="binding site" evidence="10">
    <location>
        <position position="299"/>
    </location>
    <ligand>
        <name>a divalent metal cation</name>
        <dbReference type="ChEBI" id="CHEBI:60240"/>
    </ligand>
</feature>
<comment type="cofactor">
    <cofactor evidence="10">
        <name>Mg(2+)</name>
        <dbReference type="ChEBI" id="CHEBI:18420"/>
    </cofactor>
    <cofactor evidence="10">
        <name>Mn(2+)</name>
        <dbReference type="ChEBI" id="CHEBI:29035"/>
    </cofactor>
    <text evidence="10">Divalent metal cations. Prefers magnesium or manganese.</text>
</comment>
<dbReference type="NCBIfam" id="NF010052">
    <property type="entry name" value="PRK13529.1"/>
    <property type="match status" value="1"/>
</dbReference>
<dbReference type="FunFam" id="3.40.50.720:FF:000055">
    <property type="entry name" value="NAD-dependent malic enzyme"/>
    <property type="match status" value="1"/>
</dbReference>
<dbReference type="InterPro" id="IPR036291">
    <property type="entry name" value="NAD(P)-bd_dom_sf"/>
</dbReference>
<dbReference type="GO" id="GO:0046872">
    <property type="term" value="F:metal ion binding"/>
    <property type="evidence" value="ECO:0007669"/>
    <property type="project" value="UniProtKB-KW"/>
</dbReference>
<comment type="catalytic activity">
    <reaction evidence="7">
        <text>(S)-malate + NAD(+) = pyruvate + CO2 + NADH</text>
        <dbReference type="Rhea" id="RHEA:12653"/>
        <dbReference type="ChEBI" id="CHEBI:15361"/>
        <dbReference type="ChEBI" id="CHEBI:15589"/>
        <dbReference type="ChEBI" id="CHEBI:16526"/>
        <dbReference type="ChEBI" id="CHEBI:57540"/>
        <dbReference type="ChEBI" id="CHEBI:57945"/>
        <dbReference type="EC" id="1.1.1.38"/>
    </reaction>
</comment>
<dbReference type="GO" id="GO:0006520">
    <property type="term" value="P:amino acid metabolic process"/>
    <property type="evidence" value="ECO:0007669"/>
    <property type="project" value="EnsemblFungi"/>
</dbReference>
<keyword evidence="3 10" id="KW-0479">Metal-binding</keyword>
<dbReference type="InterPro" id="IPR001891">
    <property type="entry name" value="Malic_OxRdtase"/>
</dbReference>
<dbReference type="SMART" id="SM00919">
    <property type="entry name" value="Malic_M"/>
    <property type="match status" value="1"/>
</dbReference>
<evidence type="ECO:0000313" key="14">
    <source>
        <dbReference type="EMBL" id="EPS41822.1"/>
    </source>
</evidence>
<evidence type="ECO:0000256" key="10">
    <source>
        <dbReference type="PIRSR" id="PIRSR000106-3"/>
    </source>
</evidence>
<dbReference type="STRING" id="1284197.S8C2F5"/>
<dbReference type="eggNOG" id="KOG1257">
    <property type="taxonomic scope" value="Eukaryota"/>
</dbReference>
<dbReference type="SUPFAM" id="SSF53223">
    <property type="entry name" value="Aminoacid dehydrogenase-like, N-terminal domain"/>
    <property type="match status" value="1"/>
</dbReference>
<dbReference type="PANTHER" id="PTHR23406:SF34">
    <property type="entry name" value="NAD-DEPENDENT MALIC ENZYME, MITOCHONDRIAL"/>
    <property type="match status" value="1"/>
</dbReference>
<proteinExistence type="inferred from homology"/>
<feature type="binding site" evidence="9">
    <location>
        <position position="450"/>
    </location>
    <ligand>
        <name>(S)-malate</name>
        <dbReference type="ChEBI" id="CHEBI:15589"/>
    </ligand>
</feature>
<evidence type="ECO:0000256" key="9">
    <source>
        <dbReference type="PIRSR" id="PIRSR000106-2"/>
    </source>
</evidence>
<comment type="cofactor">
    <cofactor evidence="1">
        <name>Mn(2+)</name>
        <dbReference type="ChEBI" id="CHEBI:29035"/>
    </cofactor>
</comment>
<dbReference type="GO" id="GO:0006108">
    <property type="term" value="P:malate metabolic process"/>
    <property type="evidence" value="ECO:0007669"/>
    <property type="project" value="TreeGrafter"/>
</dbReference>
<evidence type="ECO:0000256" key="7">
    <source>
        <dbReference type="ARBA" id="ARBA00052591"/>
    </source>
</evidence>
<dbReference type="EMBL" id="AQGS01000147">
    <property type="protein sequence ID" value="EPS41822.1"/>
    <property type="molecule type" value="Genomic_DNA"/>
</dbReference>
<evidence type="ECO:0000313" key="15">
    <source>
        <dbReference type="Proteomes" id="UP000015100"/>
    </source>
</evidence>
<dbReference type="PIRSF" id="PIRSF000106">
    <property type="entry name" value="ME"/>
    <property type="match status" value="1"/>
</dbReference>
<dbReference type="FunFam" id="3.40.50.10380:FF:000001">
    <property type="entry name" value="NAD-dependent malic enzyme"/>
    <property type="match status" value="1"/>
</dbReference>
<protein>
    <recommendedName>
        <fullName evidence="11">Malic enzyme</fullName>
    </recommendedName>
</protein>
<keyword evidence="5" id="KW-0520">NAD</keyword>
<evidence type="ECO:0000256" key="5">
    <source>
        <dbReference type="ARBA" id="ARBA00023027"/>
    </source>
</evidence>
<dbReference type="Pfam" id="PF03949">
    <property type="entry name" value="Malic_M"/>
    <property type="match status" value="1"/>
</dbReference>
<comment type="similarity">
    <text evidence="2 11">Belongs to the malic enzymes family.</text>
</comment>
<dbReference type="HOGENOM" id="CLU_011405_5_2_1"/>
<dbReference type="Pfam" id="PF00390">
    <property type="entry name" value="malic"/>
    <property type="match status" value="1"/>
</dbReference>
<keyword evidence="15" id="KW-1185">Reference proteome</keyword>
<evidence type="ECO:0000256" key="2">
    <source>
        <dbReference type="ARBA" id="ARBA00008785"/>
    </source>
</evidence>
<reference evidence="14 15" key="1">
    <citation type="journal article" date="2013" name="PLoS Genet.">
        <title>Genomic mechanisms accounting for the adaptation to parasitism in nematode-trapping fungi.</title>
        <authorList>
            <person name="Meerupati T."/>
            <person name="Andersson K.M."/>
            <person name="Friman E."/>
            <person name="Kumar D."/>
            <person name="Tunlid A."/>
            <person name="Ahren D."/>
        </authorList>
    </citation>
    <scope>NUCLEOTIDE SEQUENCE [LARGE SCALE GENOMIC DNA]</scope>
    <source>
        <strain evidence="14 15">CBS 200.50</strain>
    </source>
</reference>
<feature type="binding site" evidence="9">
    <location>
        <position position="494"/>
    </location>
    <ligand>
        <name>(S)-malate</name>
        <dbReference type="ChEBI" id="CHEBI:15589"/>
    </ligand>
</feature>
<evidence type="ECO:0000256" key="4">
    <source>
        <dbReference type="ARBA" id="ARBA00023002"/>
    </source>
</evidence>
<dbReference type="GO" id="GO:0004471">
    <property type="term" value="F:malate dehydrogenase (decarboxylating) (NAD+) activity"/>
    <property type="evidence" value="ECO:0007669"/>
    <property type="project" value="TreeGrafter"/>
</dbReference>
<keyword evidence="4 11" id="KW-0560">Oxidoreductase</keyword>
<dbReference type="SMART" id="SM01274">
    <property type="entry name" value="malic"/>
    <property type="match status" value="1"/>
</dbReference>
<evidence type="ECO:0000256" key="1">
    <source>
        <dbReference type="ARBA" id="ARBA00001936"/>
    </source>
</evidence>
<dbReference type="AlphaFoldDB" id="S8C2F5"/>
<accession>S8C2F5</accession>
<gene>
    <name evidence="14" type="ORF">H072_4210</name>
</gene>
<feature type="binding site" evidence="10">
    <location>
        <position position="275"/>
    </location>
    <ligand>
        <name>a divalent metal cation</name>
        <dbReference type="ChEBI" id="CHEBI:60240"/>
    </ligand>
</feature>
<dbReference type="OMA" id="QIVNHMV"/>
<dbReference type="PANTHER" id="PTHR23406">
    <property type="entry name" value="MALIC ENZYME-RELATED"/>
    <property type="match status" value="1"/>
</dbReference>
<organism evidence="14 15">
    <name type="scientific">Dactylellina haptotyla (strain CBS 200.50)</name>
    <name type="common">Nematode-trapping fungus</name>
    <name type="synonym">Monacrosporium haptotylum</name>
    <dbReference type="NCBI Taxonomy" id="1284197"/>
    <lineage>
        <taxon>Eukaryota</taxon>
        <taxon>Fungi</taxon>
        <taxon>Dikarya</taxon>
        <taxon>Ascomycota</taxon>
        <taxon>Pezizomycotina</taxon>
        <taxon>Orbiliomycetes</taxon>
        <taxon>Orbiliales</taxon>
        <taxon>Orbiliaceae</taxon>
        <taxon>Dactylellina</taxon>
    </lineage>
</organism>
<dbReference type="SUPFAM" id="SSF51735">
    <property type="entry name" value="NAD(P)-binding Rossmann-fold domains"/>
    <property type="match status" value="1"/>
</dbReference>
<dbReference type="PROSITE" id="PS00331">
    <property type="entry name" value="MALIC_ENZYMES"/>
    <property type="match status" value="1"/>
</dbReference>
<dbReference type="Proteomes" id="UP000015100">
    <property type="component" value="Unassembled WGS sequence"/>
</dbReference>
<dbReference type="GO" id="GO:0005829">
    <property type="term" value="C:cytosol"/>
    <property type="evidence" value="ECO:0007669"/>
    <property type="project" value="TreeGrafter"/>
</dbReference>
<dbReference type="Gene3D" id="3.40.50.10380">
    <property type="entry name" value="Malic enzyme, N-terminal domain"/>
    <property type="match status" value="1"/>
</dbReference>
<sequence length="619" mass="68497">MTGARGKSLAVTGLNQNLNEIVDSSDTRSKSPIPIFDELECALEGKALLNSPHFNKGSAFTIKERLAFKLNGLLPTAVHSLEEQSKRAYEQYQSYELPIAKNQFLQSLRDQNEVLFYRLISDHLKEMFSIIYTPTEGDAIEQYSHLFRRPEGCFLDIEHVDLVDEIVGQWAHPDDIDYIVVTDGEEILGIGDQGVGSVGISTAKLALMTLCAGIHPNRTLGVVLDCGTDNEVRLKDDLYLGLRQKRVRGKRYDEFVEAFIQSVKKHYPKAFLHFEDFGLSNARRLLEIYRPQLPCFNDDIQGTGAVTLAAIMSALWVCKIELKDIKMVVYGAGSAGTGIADQVRDAIVEIGKVDKDEAAKMIWYVVVLLVDKPGILTTSLSDDLTNGQKPYARQNEEFDDMDHKSLVEIIRKVKPNVLVGTSTNKGAFTEDVIKEMAKHVDVPIVFPLSNPTKLVEAQPKDIYNWSRGKALIATGSPFEPVEFERKKYVVAECNNAVIYPGIGLGCVLSRANTLSDSMLISAVHALAAQSPALKDPNQGLLPDVEDVREISMKVACAVIKQAIKEGVATSTGIPAEDDKSLEEWVERQMWDPVYRPLKKVDLATASRDAKGQVGTKSSP</sequence>
<dbReference type="InterPro" id="IPR037062">
    <property type="entry name" value="Malic_N_dom_sf"/>
</dbReference>
<evidence type="ECO:0000256" key="3">
    <source>
        <dbReference type="ARBA" id="ARBA00022723"/>
    </source>
</evidence>
<comment type="catalytic activity">
    <reaction evidence="6">
        <text>oxaloacetate + H(+) = pyruvate + CO2</text>
        <dbReference type="Rhea" id="RHEA:15641"/>
        <dbReference type="ChEBI" id="CHEBI:15361"/>
        <dbReference type="ChEBI" id="CHEBI:15378"/>
        <dbReference type="ChEBI" id="CHEBI:16452"/>
        <dbReference type="ChEBI" id="CHEBI:16526"/>
        <dbReference type="EC" id="1.1.1.38"/>
    </reaction>
</comment>
<dbReference type="InterPro" id="IPR046346">
    <property type="entry name" value="Aminoacid_DH-like_N_sf"/>
</dbReference>
<dbReference type="CDD" id="cd05312">
    <property type="entry name" value="NAD_bind_1_malic_enz"/>
    <property type="match status" value="1"/>
</dbReference>
<dbReference type="InterPro" id="IPR015884">
    <property type="entry name" value="Malic_enzyme_CS"/>
</dbReference>
<dbReference type="GO" id="GO:0051287">
    <property type="term" value="F:NAD binding"/>
    <property type="evidence" value="ECO:0007669"/>
    <property type="project" value="InterPro"/>
</dbReference>
<dbReference type="PRINTS" id="PR00072">
    <property type="entry name" value="MALOXRDTASE"/>
</dbReference>
<feature type="domain" description="Malic enzyme NAD-binding" evidence="12">
    <location>
        <begin position="300"/>
        <end position="563"/>
    </location>
</feature>
<evidence type="ECO:0000256" key="8">
    <source>
        <dbReference type="PIRSR" id="PIRSR000106-1"/>
    </source>
</evidence>
<evidence type="ECO:0000259" key="13">
    <source>
        <dbReference type="SMART" id="SM01274"/>
    </source>
</evidence>
<feature type="binding site" evidence="10">
    <location>
        <position position="276"/>
    </location>
    <ligand>
        <name>a divalent metal cation</name>
        <dbReference type="ChEBI" id="CHEBI:60240"/>
    </ligand>
</feature>
<dbReference type="InterPro" id="IPR012302">
    <property type="entry name" value="Malic_NAD-bd"/>
</dbReference>
<evidence type="ECO:0000259" key="12">
    <source>
        <dbReference type="SMART" id="SM00919"/>
    </source>
</evidence>
<dbReference type="Gene3D" id="3.40.50.720">
    <property type="entry name" value="NAD(P)-binding Rossmann-like Domain"/>
    <property type="match status" value="1"/>
</dbReference>
<name>S8C2F5_DACHA</name>
<evidence type="ECO:0000256" key="11">
    <source>
        <dbReference type="RuleBase" id="RU003426"/>
    </source>
</evidence>
<feature type="domain" description="Malic enzyme N-terminal" evidence="13">
    <location>
        <begin position="109"/>
        <end position="290"/>
    </location>
</feature>
<evidence type="ECO:0000256" key="6">
    <source>
        <dbReference type="ARBA" id="ARBA00050168"/>
    </source>
</evidence>
<comment type="caution">
    <text evidence="14">The sequence shown here is derived from an EMBL/GenBank/DDBJ whole genome shotgun (WGS) entry which is preliminary data.</text>
</comment>
<dbReference type="GO" id="GO:0005739">
    <property type="term" value="C:mitochondrion"/>
    <property type="evidence" value="ECO:0007669"/>
    <property type="project" value="EnsemblFungi"/>
</dbReference>
<reference evidence="15" key="2">
    <citation type="submission" date="2013-04" db="EMBL/GenBank/DDBJ databases">
        <title>Genomic mechanisms accounting for the adaptation to parasitism in nematode-trapping fungi.</title>
        <authorList>
            <person name="Ahren D.G."/>
        </authorList>
    </citation>
    <scope>NUCLEOTIDE SEQUENCE [LARGE SCALE GENOMIC DNA]</scope>
    <source>
        <strain evidence="15">CBS 200.50</strain>
    </source>
</reference>
<dbReference type="OrthoDB" id="5365701at2759"/>
<feature type="active site" description="Proton donor" evidence="8">
    <location>
        <position position="132"/>
    </location>
</feature>
<feature type="active site" description="Proton acceptor" evidence="8">
    <location>
        <position position="204"/>
    </location>
</feature>